<sequence>MKTVKLLALSTLLLPSLSFAHNISLNQNVPSVSVEQYGEITYANDSAVYQNWNSEKLKGKVRVLQAIAGRSGAKAMNADLMSAITLEKFPESKYQTTTIINQDDSIWGTGGFVKSSAEESKKEFSWSSMVLDENGKVATAWGLQPESSAIIVQDKKGDVLFVKEGKLSSDEIEQVISLIQAQL</sequence>
<dbReference type="AlphaFoldDB" id="A0A090ISW9"/>
<dbReference type="GeneID" id="28541933"/>
<dbReference type="InterPro" id="IPR006513">
    <property type="entry name" value="YtfJ_HI0045"/>
</dbReference>
<protein>
    <submittedName>
        <fullName evidence="2">Putative exported protein</fullName>
    </submittedName>
</protein>
<dbReference type="NCBIfam" id="TIGR01626">
    <property type="entry name" value="ytfJ_HI0045"/>
    <property type="match status" value="1"/>
</dbReference>
<organism evidence="2 3">
    <name type="scientific">Aliivibrio wodanis</name>
    <dbReference type="NCBI Taxonomy" id="80852"/>
    <lineage>
        <taxon>Bacteria</taxon>
        <taxon>Pseudomonadati</taxon>
        <taxon>Pseudomonadota</taxon>
        <taxon>Gammaproteobacteria</taxon>
        <taxon>Vibrionales</taxon>
        <taxon>Vibrionaceae</taxon>
        <taxon>Aliivibrio</taxon>
    </lineage>
</organism>
<dbReference type="Proteomes" id="UP000032427">
    <property type="component" value="Chromosome 1"/>
</dbReference>
<dbReference type="STRING" id="80852.AWOD_I_2342"/>
<proteinExistence type="predicted"/>
<dbReference type="Gene3D" id="3.40.30.10">
    <property type="entry name" value="Glutaredoxin"/>
    <property type="match status" value="1"/>
</dbReference>
<dbReference type="Pfam" id="PF09695">
    <property type="entry name" value="YtfJ_HI0045"/>
    <property type="match status" value="1"/>
</dbReference>
<evidence type="ECO:0000313" key="2">
    <source>
        <dbReference type="EMBL" id="CED72398.1"/>
    </source>
</evidence>
<evidence type="ECO:0000313" key="3">
    <source>
        <dbReference type="Proteomes" id="UP000032427"/>
    </source>
</evidence>
<evidence type="ECO:0000256" key="1">
    <source>
        <dbReference type="SAM" id="SignalP"/>
    </source>
</evidence>
<dbReference type="HOGENOM" id="CLU_091011_0_0_6"/>
<dbReference type="PATRIC" id="fig|80852.17.peg.2423"/>
<reference evidence="3" key="1">
    <citation type="submission" date="2014-09" db="EMBL/GenBank/DDBJ databases">
        <authorList>
            <person name="Hjerde E."/>
        </authorList>
    </citation>
    <scope>NUCLEOTIDE SEQUENCE [LARGE SCALE GENOMIC DNA]</scope>
    <source>
        <strain evidence="3">06/09/139</strain>
    </source>
</reference>
<feature type="signal peptide" evidence="1">
    <location>
        <begin position="1"/>
        <end position="20"/>
    </location>
</feature>
<name>A0A090ISW9_9GAMM</name>
<dbReference type="EMBL" id="LN554846">
    <property type="protein sequence ID" value="CED72398.1"/>
    <property type="molecule type" value="Genomic_DNA"/>
</dbReference>
<keyword evidence="3" id="KW-1185">Reference proteome</keyword>
<dbReference type="OrthoDB" id="5689995at2"/>
<dbReference type="KEGG" id="awd:AWOD_I_2342"/>
<gene>
    <name evidence="2" type="ORF">AWOD_I_2342</name>
</gene>
<accession>A0A090ISW9</accession>
<keyword evidence="1" id="KW-0732">Signal</keyword>
<feature type="chain" id="PRO_5001857945" evidence="1">
    <location>
        <begin position="21"/>
        <end position="183"/>
    </location>
</feature>